<evidence type="ECO:0000259" key="5">
    <source>
        <dbReference type="Pfam" id="PF25917"/>
    </source>
</evidence>
<comment type="similarity">
    <text evidence="2">Belongs to the membrane fusion protein (MFP) (TC 8.A.1) family.</text>
</comment>
<dbReference type="PANTHER" id="PTHR30158:SF3">
    <property type="entry name" value="MULTIDRUG EFFLUX PUMP SUBUNIT ACRA-RELATED"/>
    <property type="match status" value="1"/>
</dbReference>
<dbReference type="Proteomes" id="UP000295341">
    <property type="component" value="Unassembled WGS sequence"/>
</dbReference>
<dbReference type="InterPro" id="IPR058627">
    <property type="entry name" value="MdtA-like_C"/>
</dbReference>
<evidence type="ECO:0000259" key="6">
    <source>
        <dbReference type="Pfam" id="PF25944"/>
    </source>
</evidence>
<dbReference type="PANTHER" id="PTHR30158">
    <property type="entry name" value="ACRA/E-RELATED COMPONENT OF DRUG EFFLUX TRANSPORTER"/>
    <property type="match status" value="1"/>
</dbReference>
<dbReference type="Gene3D" id="2.40.30.170">
    <property type="match status" value="1"/>
</dbReference>
<feature type="compositionally biased region" description="Low complexity" evidence="3">
    <location>
        <begin position="371"/>
        <end position="394"/>
    </location>
</feature>
<dbReference type="Gene3D" id="2.40.50.100">
    <property type="match status" value="1"/>
</dbReference>
<keyword evidence="4" id="KW-0732">Signal</keyword>
<evidence type="ECO:0000259" key="7">
    <source>
        <dbReference type="Pfam" id="PF25967"/>
    </source>
</evidence>
<comment type="caution">
    <text evidence="8">The sequence shown here is derived from an EMBL/GenBank/DDBJ whole genome shotgun (WGS) entry which is preliminary data.</text>
</comment>
<reference evidence="8 9" key="1">
    <citation type="submission" date="2019-03" db="EMBL/GenBank/DDBJ databases">
        <title>Genomic Encyclopedia of Type Strains, Phase IV (KMG-IV): sequencing the most valuable type-strain genomes for metagenomic binning, comparative biology and taxonomic classification.</title>
        <authorList>
            <person name="Goeker M."/>
        </authorList>
    </citation>
    <scope>NUCLEOTIDE SEQUENCE [LARGE SCALE GENOMIC DNA]</scope>
    <source>
        <strain evidence="8 9">DSM 26377</strain>
    </source>
</reference>
<dbReference type="InterPro" id="IPR058626">
    <property type="entry name" value="MdtA-like_b-barrel"/>
</dbReference>
<dbReference type="Pfam" id="PF25917">
    <property type="entry name" value="BSH_RND"/>
    <property type="match status" value="1"/>
</dbReference>
<dbReference type="PROSITE" id="PS51257">
    <property type="entry name" value="PROKAR_LIPOPROTEIN"/>
    <property type="match status" value="1"/>
</dbReference>
<evidence type="ECO:0000256" key="3">
    <source>
        <dbReference type="SAM" id="MobiDB-lite"/>
    </source>
</evidence>
<feature type="domain" description="Multidrug resistance protein MdtA-like C-terminal permuted SH3" evidence="7">
    <location>
        <begin position="291"/>
        <end position="353"/>
    </location>
</feature>
<dbReference type="EMBL" id="SOBT01000008">
    <property type="protein sequence ID" value="TDU32176.1"/>
    <property type="molecule type" value="Genomic_DNA"/>
</dbReference>
<protein>
    <submittedName>
        <fullName evidence="8">Membrane fusion protein (Multidrug efflux system)</fullName>
    </submittedName>
</protein>
<dbReference type="RefSeq" id="WP_133881520.1">
    <property type="nucleotide sequence ID" value="NZ_MWIN01000030.1"/>
</dbReference>
<dbReference type="GO" id="GO:0005886">
    <property type="term" value="C:plasma membrane"/>
    <property type="evidence" value="ECO:0007669"/>
    <property type="project" value="UniProtKB-SubCell"/>
</dbReference>
<gene>
    <name evidence="8" type="ORF">DFR24_1565</name>
</gene>
<dbReference type="Gene3D" id="2.40.420.20">
    <property type="match status" value="1"/>
</dbReference>
<name>A0A4V3F6E6_9GAMM</name>
<feature type="signal peptide" evidence="4">
    <location>
        <begin position="1"/>
        <end position="23"/>
    </location>
</feature>
<feature type="region of interest" description="Disordered" evidence="3">
    <location>
        <begin position="362"/>
        <end position="394"/>
    </location>
</feature>
<dbReference type="GO" id="GO:0046677">
    <property type="term" value="P:response to antibiotic"/>
    <property type="evidence" value="ECO:0007669"/>
    <property type="project" value="TreeGrafter"/>
</dbReference>
<sequence length="394" mass="41445">MNNAGRLSLALRASSLVLAVALAACGRTEAEAAPAAPPKVSVVTVGTQSVAVTAELPGRVTAMRTAEVRPQVNGIVQKRFFTEGGEVKAGQQLYQIDPAPYEAQLQAAIDIAAGRQRHAERVERLYQQEVISGSAYDEGRLGHIQAQEALKLARINLVYTKVLSPISGRIGRSAISEGALVTAGQPGALAVVQQIDPIYVDVTQPSRVLLRLKRELSDGHLKQGEDGGARVKLALEDGNEYPHAGTMQFSELTVDEGTGSVTLRAVFPNPDGVLLPGMFVHGIIEEGVRPDAILVPQLGITHDRKGEPTALVVSAGNKVEMRQLVTDRAVGDQWLVSKGLAAGDRVIVEGLQYVKPGDAVDVSEYKPGKVAPAPGATPAEAAAAPAPRSDAPQS</sequence>
<dbReference type="FunFam" id="2.40.420.20:FF:000001">
    <property type="entry name" value="Efflux RND transporter periplasmic adaptor subunit"/>
    <property type="match status" value="1"/>
</dbReference>
<dbReference type="GO" id="GO:0022857">
    <property type="term" value="F:transmembrane transporter activity"/>
    <property type="evidence" value="ECO:0007669"/>
    <property type="project" value="InterPro"/>
</dbReference>
<dbReference type="NCBIfam" id="TIGR01730">
    <property type="entry name" value="RND_mfp"/>
    <property type="match status" value="1"/>
</dbReference>
<feature type="domain" description="Multidrug resistance protein MdtA-like barrel-sandwich hybrid" evidence="5">
    <location>
        <begin position="64"/>
        <end position="193"/>
    </location>
</feature>
<dbReference type="OrthoDB" id="9816569at2"/>
<accession>A0A4V3F6E6</accession>
<dbReference type="InterPro" id="IPR006143">
    <property type="entry name" value="RND_pump_MFP"/>
</dbReference>
<dbReference type="Pfam" id="PF25967">
    <property type="entry name" value="RND-MFP_C"/>
    <property type="match status" value="1"/>
</dbReference>
<comment type="subcellular location">
    <subcellularLocation>
        <location evidence="1">Cell inner membrane</location>
        <topology evidence="1">Lipid-anchor</topology>
    </subcellularLocation>
</comment>
<evidence type="ECO:0000313" key="8">
    <source>
        <dbReference type="EMBL" id="TDU32176.1"/>
    </source>
</evidence>
<dbReference type="SUPFAM" id="SSF111369">
    <property type="entry name" value="HlyD-like secretion proteins"/>
    <property type="match status" value="1"/>
</dbReference>
<feature type="chain" id="PRO_5030104821" evidence="4">
    <location>
        <begin position="24"/>
        <end position="394"/>
    </location>
</feature>
<dbReference type="Gene3D" id="1.10.287.470">
    <property type="entry name" value="Helix hairpin bin"/>
    <property type="match status" value="1"/>
</dbReference>
<evidence type="ECO:0000256" key="1">
    <source>
        <dbReference type="ARBA" id="ARBA00004519"/>
    </source>
</evidence>
<organism evidence="8 9">
    <name type="scientific">Panacagrimonas perspica</name>
    <dbReference type="NCBI Taxonomy" id="381431"/>
    <lineage>
        <taxon>Bacteria</taxon>
        <taxon>Pseudomonadati</taxon>
        <taxon>Pseudomonadota</taxon>
        <taxon>Gammaproteobacteria</taxon>
        <taxon>Nevskiales</taxon>
        <taxon>Nevskiaceae</taxon>
        <taxon>Panacagrimonas</taxon>
    </lineage>
</organism>
<evidence type="ECO:0000256" key="2">
    <source>
        <dbReference type="ARBA" id="ARBA00009477"/>
    </source>
</evidence>
<evidence type="ECO:0000313" key="9">
    <source>
        <dbReference type="Proteomes" id="UP000295341"/>
    </source>
</evidence>
<evidence type="ECO:0000256" key="4">
    <source>
        <dbReference type="SAM" id="SignalP"/>
    </source>
</evidence>
<proteinExistence type="inferred from homology"/>
<dbReference type="Pfam" id="PF25944">
    <property type="entry name" value="Beta-barrel_RND"/>
    <property type="match status" value="1"/>
</dbReference>
<keyword evidence="9" id="KW-1185">Reference proteome</keyword>
<feature type="domain" description="Multidrug resistance protein MdtA-like beta-barrel" evidence="6">
    <location>
        <begin position="197"/>
        <end position="287"/>
    </location>
</feature>
<dbReference type="InterPro" id="IPR058625">
    <property type="entry name" value="MdtA-like_BSH"/>
</dbReference>
<dbReference type="AlphaFoldDB" id="A0A4V3F6E6"/>